<name>A0A7W0CS23_9ACTN</name>
<dbReference type="SMART" id="SM00866">
    <property type="entry name" value="UTRA"/>
    <property type="match status" value="1"/>
</dbReference>
<dbReference type="Pfam" id="PF07702">
    <property type="entry name" value="UTRA"/>
    <property type="match status" value="1"/>
</dbReference>
<keyword evidence="6" id="KW-1185">Reference proteome</keyword>
<evidence type="ECO:0000313" key="5">
    <source>
        <dbReference type="EMBL" id="MBA2896163.1"/>
    </source>
</evidence>
<dbReference type="Pfam" id="PF00392">
    <property type="entry name" value="GntR"/>
    <property type="match status" value="1"/>
</dbReference>
<dbReference type="GO" id="GO:0003677">
    <property type="term" value="F:DNA binding"/>
    <property type="evidence" value="ECO:0007669"/>
    <property type="project" value="UniProtKB-KW"/>
</dbReference>
<evidence type="ECO:0000256" key="3">
    <source>
        <dbReference type="ARBA" id="ARBA00023163"/>
    </source>
</evidence>
<dbReference type="Gene3D" id="3.40.1410.10">
    <property type="entry name" value="Chorismate lyase-like"/>
    <property type="match status" value="1"/>
</dbReference>
<evidence type="ECO:0000256" key="2">
    <source>
        <dbReference type="ARBA" id="ARBA00023125"/>
    </source>
</evidence>
<dbReference type="InterPro" id="IPR011663">
    <property type="entry name" value="UTRA"/>
</dbReference>
<reference evidence="5 6" key="1">
    <citation type="submission" date="2020-07" db="EMBL/GenBank/DDBJ databases">
        <title>Genomic Encyclopedia of Type Strains, Phase IV (KMG-IV): sequencing the most valuable type-strain genomes for metagenomic binning, comparative biology and taxonomic classification.</title>
        <authorList>
            <person name="Goeker M."/>
        </authorList>
    </citation>
    <scope>NUCLEOTIDE SEQUENCE [LARGE SCALE GENOMIC DNA]</scope>
    <source>
        <strain evidence="5 6">DSM 45533</strain>
    </source>
</reference>
<protein>
    <submittedName>
        <fullName evidence="5">GntR family transcriptional regulator</fullName>
    </submittedName>
</protein>
<dbReference type="GO" id="GO:0003700">
    <property type="term" value="F:DNA-binding transcription factor activity"/>
    <property type="evidence" value="ECO:0007669"/>
    <property type="project" value="InterPro"/>
</dbReference>
<gene>
    <name evidence="5" type="ORF">HNR30_007554</name>
</gene>
<accession>A0A7W0CS23</accession>
<dbReference type="RefSeq" id="WP_181614877.1">
    <property type="nucleotide sequence ID" value="NZ_BAABAM010000007.1"/>
</dbReference>
<dbReference type="PANTHER" id="PTHR44846">
    <property type="entry name" value="MANNOSYL-D-GLYCERATE TRANSPORT/METABOLISM SYSTEM REPRESSOR MNGR-RELATED"/>
    <property type="match status" value="1"/>
</dbReference>
<dbReference type="InterPro" id="IPR000524">
    <property type="entry name" value="Tscrpt_reg_HTH_GntR"/>
</dbReference>
<comment type="caution">
    <text evidence="5">The sequence shown here is derived from an EMBL/GenBank/DDBJ whole genome shotgun (WGS) entry which is preliminary data.</text>
</comment>
<keyword evidence="3" id="KW-0804">Transcription</keyword>
<keyword evidence="2" id="KW-0238">DNA-binding</keyword>
<dbReference type="SMART" id="SM00345">
    <property type="entry name" value="HTH_GNTR"/>
    <property type="match status" value="1"/>
</dbReference>
<dbReference type="Gene3D" id="1.10.10.10">
    <property type="entry name" value="Winged helix-like DNA-binding domain superfamily/Winged helix DNA-binding domain"/>
    <property type="match status" value="1"/>
</dbReference>
<evidence type="ECO:0000256" key="1">
    <source>
        <dbReference type="ARBA" id="ARBA00023015"/>
    </source>
</evidence>
<dbReference type="CDD" id="cd07377">
    <property type="entry name" value="WHTH_GntR"/>
    <property type="match status" value="1"/>
</dbReference>
<dbReference type="InterPro" id="IPR028978">
    <property type="entry name" value="Chorismate_lyase_/UTRA_dom_sf"/>
</dbReference>
<dbReference type="PROSITE" id="PS50949">
    <property type="entry name" value="HTH_GNTR"/>
    <property type="match status" value="1"/>
</dbReference>
<evidence type="ECO:0000259" key="4">
    <source>
        <dbReference type="PROSITE" id="PS50949"/>
    </source>
</evidence>
<dbReference type="InterPro" id="IPR036388">
    <property type="entry name" value="WH-like_DNA-bd_sf"/>
</dbReference>
<dbReference type="SUPFAM" id="SSF64288">
    <property type="entry name" value="Chorismate lyase-like"/>
    <property type="match status" value="1"/>
</dbReference>
<feature type="domain" description="HTH gntR-type" evidence="4">
    <location>
        <begin position="22"/>
        <end position="88"/>
    </location>
</feature>
<evidence type="ECO:0000313" key="6">
    <source>
        <dbReference type="Proteomes" id="UP000530928"/>
    </source>
</evidence>
<dbReference type="GO" id="GO:0045892">
    <property type="term" value="P:negative regulation of DNA-templated transcription"/>
    <property type="evidence" value="ECO:0007669"/>
    <property type="project" value="TreeGrafter"/>
</dbReference>
<dbReference type="PRINTS" id="PR00035">
    <property type="entry name" value="HTHGNTR"/>
</dbReference>
<dbReference type="AlphaFoldDB" id="A0A7W0CS23"/>
<proteinExistence type="predicted"/>
<dbReference type="PANTHER" id="PTHR44846:SF1">
    <property type="entry name" value="MANNOSYL-D-GLYCERATE TRANSPORT_METABOLISM SYSTEM REPRESSOR MNGR-RELATED"/>
    <property type="match status" value="1"/>
</dbReference>
<sequence>MPRFKHEVDASATVPDELIGDRPKGDQLREILEALVAALGPGTLLPSERVLAERYGVARMTVRQEIHRLVADGLVVQRRGLGTFVAEPRQVEADLLTSFSEDMRARGMRPGARVLECSTESASPLLAARLGVAAGSPVLRLVRLRTADDLPMAVERTTLPMERYPGIDALDWTDRSLYEELGARWGMRPSSTQVRISAVLPSPEEAGLLGVRGAQPCFQIEGPTRDAAGVIMESSRSLYRGDRYDVTADVWR</sequence>
<dbReference type="InterPro" id="IPR036390">
    <property type="entry name" value="WH_DNA-bd_sf"/>
</dbReference>
<dbReference type="Proteomes" id="UP000530928">
    <property type="component" value="Unassembled WGS sequence"/>
</dbReference>
<dbReference type="SUPFAM" id="SSF46785">
    <property type="entry name" value="Winged helix' DNA-binding domain"/>
    <property type="match status" value="1"/>
</dbReference>
<organism evidence="5 6">
    <name type="scientific">Nonomuraea soli</name>
    <dbReference type="NCBI Taxonomy" id="1032476"/>
    <lineage>
        <taxon>Bacteria</taxon>
        <taxon>Bacillati</taxon>
        <taxon>Actinomycetota</taxon>
        <taxon>Actinomycetes</taxon>
        <taxon>Streptosporangiales</taxon>
        <taxon>Streptosporangiaceae</taxon>
        <taxon>Nonomuraea</taxon>
    </lineage>
</organism>
<dbReference type="InterPro" id="IPR050679">
    <property type="entry name" value="Bact_HTH_transcr_reg"/>
</dbReference>
<dbReference type="EMBL" id="JACDUR010000008">
    <property type="protein sequence ID" value="MBA2896163.1"/>
    <property type="molecule type" value="Genomic_DNA"/>
</dbReference>
<keyword evidence="1" id="KW-0805">Transcription regulation</keyword>